<dbReference type="InterPro" id="IPR029058">
    <property type="entry name" value="AB_hydrolase_fold"/>
</dbReference>
<comment type="caution">
    <text evidence="4">The sequence shown here is derived from an EMBL/GenBank/DDBJ whole genome shotgun (WGS) entry which is preliminary data.</text>
</comment>
<proteinExistence type="predicted"/>
<dbReference type="SUPFAM" id="SSF82171">
    <property type="entry name" value="DPP6 N-terminal domain-like"/>
    <property type="match status" value="1"/>
</dbReference>
<keyword evidence="4" id="KW-0378">Hydrolase</keyword>
<dbReference type="OrthoDB" id="108903at2"/>
<dbReference type="EC" id="3.4.14.12" evidence="4"/>
<evidence type="ECO:0000259" key="2">
    <source>
        <dbReference type="Pfam" id="PF00326"/>
    </source>
</evidence>
<reference evidence="4 5" key="1">
    <citation type="submission" date="2019-02" db="EMBL/GenBank/DDBJ databases">
        <title>Deep-cultivation of Planctomycetes and their phenomic and genomic characterization uncovers novel biology.</title>
        <authorList>
            <person name="Wiegand S."/>
            <person name="Jogler M."/>
            <person name="Boedeker C."/>
            <person name="Pinto D."/>
            <person name="Vollmers J."/>
            <person name="Rivas-Marin E."/>
            <person name="Kohn T."/>
            <person name="Peeters S.H."/>
            <person name="Heuer A."/>
            <person name="Rast P."/>
            <person name="Oberbeckmann S."/>
            <person name="Bunk B."/>
            <person name="Jeske O."/>
            <person name="Meyerdierks A."/>
            <person name="Storesund J.E."/>
            <person name="Kallscheuer N."/>
            <person name="Luecker S."/>
            <person name="Lage O.M."/>
            <person name="Pohl T."/>
            <person name="Merkel B.J."/>
            <person name="Hornburger P."/>
            <person name="Mueller R.-W."/>
            <person name="Bruemmer F."/>
            <person name="Labrenz M."/>
            <person name="Spormann A.M."/>
            <person name="Op Den Camp H."/>
            <person name="Overmann J."/>
            <person name="Amann R."/>
            <person name="Jetten M.S.M."/>
            <person name="Mascher T."/>
            <person name="Medema M.H."/>
            <person name="Devos D.P."/>
            <person name="Kaster A.-K."/>
            <person name="Ovreas L."/>
            <person name="Rohde M."/>
            <person name="Galperin M.Y."/>
            <person name="Jogler C."/>
        </authorList>
    </citation>
    <scope>NUCLEOTIDE SEQUENCE [LARGE SCALE GENOMIC DNA]</scope>
    <source>
        <strain evidence="4 5">Pan54</strain>
    </source>
</reference>
<sequence length="691" mass="79185">MIRLNSFPATALGIILFLFIGFNGEQSQADVPKNWKQEAEPRIRAIYERGEYNGKKFDSEWLPNSSGYITREKRPQDNQPVEYLYDVQSGERTEVDTNKAGKSDRDPLRSPDGKNILEFRKRQLFARNLTSNQRTQLTKRPEDREIWYRQPVWSPDGKRVLFIESDETDVKLRPTLEPTDPSYPEVRNRRFARVGETIANLRVGVVDLAGSDIQWLPIVVPAEGFYLGQVDWAGNSEEVLVETFSRFRDKREFLLVDLNSSEVKSLYQESNEAWAIGSQQTSSGLIWIRDGQNFIVITEKDGWRHAYLYSRDGQEVALLTPGEYDIIERAVVDQSEEWFYIYASPENATQKYLYRVPLDGSGTLERVTPNDQPGTHKYEFSPNTKWAFHTWSTFDSPPQVELVELPDHRHVRVLEDNRELREKATKIITQPTEFLQLDIEDGITLDAWMIKPRGFDPTKKYPVFVYVYSEPYSQTVLDEWGAGQSHFNRVGADQGYLVVSIDSRGTPSPKGAAWRRSIFGSLGPISTEEQAAGLKELGRIRPFVDLSRVGIWGWSGGGSNTLNAMFRKPELYDVGIAVVPKPQPHLYNAWFQEIYMRTREVNPEGYERSAPINFAEGLQGKLLIMTGSGETNTHIQIIEGLVDRLIELGKPFDYMVYPNRDHGLREGKGTQTHVRMLILRYLLENLPSGPQ</sequence>
<evidence type="ECO:0000259" key="3">
    <source>
        <dbReference type="Pfam" id="PF00930"/>
    </source>
</evidence>
<dbReference type="InterPro" id="IPR001375">
    <property type="entry name" value="Peptidase_S9_cat"/>
</dbReference>
<feature type="domain" description="Dipeptidylpeptidase IV N-terminal" evidence="3">
    <location>
        <begin position="83"/>
        <end position="398"/>
    </location>
</feature>
<dbReference type="RefSeq" id="WP_146502651.1">
    <property type="nucleotide sequence ID" value="NZ_SJPG01000001.1"/>
</dbReference>
<accession>A0A5C5XF82</accession>
<dbReference type="Pfam" id="PF00326">
    <property type="entry name" value="Peptidase_S9"/>
    <property type="match status" value="1"/>
</dbReference>
<dbReference type="Proteomes" id="UP000316095">
    <property type="component" value="Unassembled WGS sequence"/>
</dbReference>
<dbReference type="GO" id="GO:0008236">
    <property type="term" value="F:serine-type peptidase activity"/>
    <property type="evidence" value="ECO:0007669"/>
    <property type="project" value="InterPro"/>
</dbReference>
<evidence type="ECO:0000256" key="1">
    <source>
        <dbReference type="SAM" id="MobiDB-lite"/>
    </source>
</evidence>
<dbReference type="Gene3D" id="3.40.50.1820">
    <property type="entry name" value="alpha/beta hydrolase"/>
    <property type="match status" value="1"/>
</dbReference>
<dbReference type="Gene3D" id="2.140.10.30">
    <property type="entry name" value="Dipeptidylpeptidase IV, N-terminal domain"/>
    <property type="match status" value="1"/>
</dbReference>
<dbReference type="GO" id="GO:0008239">
    <property type="term" value="F:dipeptidyl-peptidase activity"/>
    <property type="evidence" value="ECO:0007669"/>
    <property type="project" value="TreeGrafter"/>
</dbReference>
<evidence type="ECO:0000313" key="5">
    <source>
        <dbReference type="Proteomes" id="UP000316095"/>
    </source>
</evidence>
<feature type="domain" description="Peptidase S9 prolyl oligopeptidase catalytic" evidence="2">
    <location>
        <begin position="492"/>
        <end position="686"/>
    </location>
</feature>
<keyword evidence="5" id="KW-1185">Reference proteome</keyword>
<dbReference type="EMBL" id="SJPG01000001">
    <property type="protein sequence ID" value="TWT60542.1"/>
    <property type="molecule type" value="Genomic_DNA"/>
</dbReference>
<gene>
    <name evidence="4" type="primary">ptpA_2</name>
    <name evidence="4" type="ORF">Pan54_12560</name>
</gene>
<dbReference type="PANTHER" id="PTHR11731:SF193">
    <property type="entry name" value="DIPEPTIDYL PEPTIDASE 9"/>
    <property type="match status" value="1"/>
</dbReference>
<dbReference type="Pfam" id="PF00930">
    <property type="entry name" value="DPPIV_N"/>
    <property type="match status" value="1"/>
</dbReference>
<dbReference type="SUPFAM" id="SSF53474">
    <property type="entry name" value="alpha/beta-Hydrolases"/>
    <property type="match status" value="1"/>
</dbReference>
<evidence type="ECO:0000313" key="4">
    <source>
        <dbReference type="EMBL" id="TWT60542.1"/>
    </source>
</evidence>
<dbReference type="AlphaFoldDB" id="A0A5C5XF82"/>
<name>A0A5C5XF82_9PLAN</name>
<organism evidence="4 5">
    <name type="scientific">Rubinisphaera italica</name>
    <dbReference type="NCBI Taxonomy" id="2527969"/>
    <lineage>
        <taxon>Bacteria</taxon>
        <taxon>Pseudomonadati</taxon>
        <taxon>Planctomycetota</taxon>
        <taxon>Planctomycetia</taxon>
        <taxon>Planctomycetales</taxon>
        <taxon>Planctomycetaceae</taxon>
        <taxon>Rubinisphaera</taxon>
    </lineage>
</organism>
<dbReference type="PANTHER" id="PTHR11731">
    <property type="entry name" value="PROTEASE FAMILY S9B,C DIPEPTIDYL-PEPTIDASE IV-RELATED"/>
    <property type="match status" value="1"/>
</dbReference>
<dbReference type="InterPro" id="IPR050278">
    <property type="entry name" value="Serine_Prot_S9B/DPPIV"/>
</dbReference>
<dbReference type="GO" id="GO:0006508">
    <property type="term" value="P:proteolysis"/>
    <property type="evidence" value="ECO:0007669"/>
    <property type="project" value="InterPro"/>
</dbReference>
<feature type="region of interest" description="Disordered" evidence="1">
    <location>
        <begin position="92"/>
        <end position="113"/>
    </location>
</feature>
<protein>
    <submittedName>
        <fullName evidence="4">Prolyl tripeptidyl peptidase</fullName>
        <ecNumber evidence="4">3.4.14.12</ecNumber>
    </submittedName>
</protein>
<dbReference type="InterPro" id="IPR002469">
    <property type="entry name" value="Peptidase_S9B_N"/>
</dbReference>